<feature type="compositionally biased region" description="Polar residues" evidence="1">
    <location>
        <begin position="257"/>
        <end position="267"/>
    </location>
</feature>
<dbReference type="OrthoDB" id="3045089at2759"/>
<dbReference type="PANTHER" id="PTHR38886:SF1">
    <property type="entry name" value="NACHT-NTPASE AND P-LOOP NTPASES N-TERMINAL DOMAIN-CONTAINING PROTEIN"/>
    <property type="match status" value="1"/>
</dbReference>
<evidence type="ECO:0000256" key="1">
    <source>
        <dbReference type="SAM" id="MobiDB-lite"/>
    </source>
</evidence>
<feature type="domain" description="Ubiquitin-like" evidence="2">
    <location>
        <begin position="124"/>
        <end position="204"/>
    </location>
</feature>
<feature type="compositionally biased region" description="Basic and acidic residues" evidence="1">
    <location>
        <begin position="326"/>
        <end position="340"/>
    </location>
</feature>
<dbReference type="InterPro" id="IPR054464">
    <property type="entry name" value="ULD_fung"/>
</dbReference>
<sequence>MSFGISVSDFIAVGKLIKDITYTIGCGPTNEYRSLILELHSLQRALYEIEHLVVPSGQEVAVNSIKVAALLCQYPLEDFSNKLKKFQGLDISNQRMTSTKSQIMTLIKTQSATPTPNLQFTWFQEPVRFEDIFGRVIPIPSEYSYAKVYSIILDQFSSSSKPLTRKITAGEYELLDTASRRDMVVISESEMLTPGMSITMAIIVGTYDSLDKCPRPGCSFRAPSQEQQIDGYKCLSCGTWFNKSKKSLPSPRLASLMGTNRSATNSKVQKRRGKGKNLSGKRRMRLQPDTEHQNPCFYHQVRQERKSFKNVTLYQDHLPSTTMIKNAERDRSLGVERKASSEQNTQVKRPSKPQEIRQTDRLLPTNWDCDFCPTCGLDCGSSYIAGLSCSNLIYWSDDFINFESSLKHPDDRGDDSFNFESIGPLDFSNGPWSSFELWPTYSGVMTKTYPKFNHEEPHNSTSSWYPSAASEPDGRYKAGSTIYSTKSAVPALDEDNHDWTQGLL</sequence>
<accession>A0A9P4TYR7</accession>
<reference evidence="3" key="1">
    <citation type="journal article" date="2020" name="Stud. Mycol.">
        <title>101 Dothideomycetes genomes: a test case for predicting lifestyles and emergence of pathogens.</title>
        <authorList>
            <person name="Haridas S."/>
            <person name="Albert R."/>
            <person name="Binder M."/>
            <person name="Bloem J."/>
            <person name="Labutti K."/>
            <person name="Salamov A."/>
            <person name="Andreopoulos B."/>
            <person name="Baker S."/>
            <person name="Barry K."/>
            <person name="Bills G."/>
            <person name="Bluhm B."/>
            <person name="Cannon C."/>
            <person name="Castanera R."/>
            <person name="Culley D."/>
            <person name="Daum C."/>
            <person name="Ezra D."/>
            <person name="Gonzalez J."/>
            <person name="Henrissat B."/>
            <person name="Kuo A."/>
            <person name="Liang C."/>
            <person name="Lipzen A."/>
            <person name="Lutzoni F."/>
            <person name="Magnuson J."/>
            <person name="Mondo S."/>
            <person name="Nolan M."/>
            <person name="Ohm R."/>
            <person name="Pangilinan J."/>
            <person name="Park H.-J."/>
            <person name="Ramirez L."/>
            <person name="Alfaro M."/>
            <person name="Sun H."/>
            <person name="Tritt A."/>
            <person name="Yoshinaga Y."/>
            <person name="Zwiers L.-H."/>
            <person name="Turgeon B."/>
            <person name="Goodwin S."/>
            <person name="Spatafora J."/>
            <person name="Crous P."/>
            <person name="Grigoriev I."/>
        </authorList>
    </citation>
    <scope>NUCLEOTIDE SEQUENCE</scope>
    <source>
        <strain evidence="3">CBS 130266</strain>
    </source>
</reference>
<dbReference type="Proteomes" id="UP000800235">
    <property type="component" value="Unassembled WGS sequence"/>
</dbReference>
<dbReference type="Pfam" id="PF22893">
    <property type="entry name" value="ULD_2"/>
    <property type="match status" value="1"/>
</dbReference>
<dbReference type="EMBL" id="MU007041">
    <property type="protein sequence ID" value="KAF2430147.1"/>
    <property type="molecule type" value="Genomic_DNA"/>
</dbReference>
<name>A0A9P4TYR7_9PEZI</name>
<dbReference type="AlphaFoldDB" id="A0A9P4TYR7"/>
<protein>
    <recommendedName>
        <fullName evidence="2">Ubiquitin-like domain-containing protein</fullName>
    </recommendedName>
</protein>
<gene>
    <name evidence="3" type="ORF">EJ08DRAFT_661116</name>
</gene>
<evidence type="ECO:0000313" key="4">
    <source>
        <dbReference type="Proteomes" id="UP000800235"/>
    </source>
</evidence>
<feature type="compositionally biased region" description="Basic residues" evidence="1">
    <location>
        <begin position="268"/>
        <end position="285"/>
    </location>
</feature>
<organism evidence="3 4">
    <name type="scientific">Tothia fuscella</name>
    <dbReference type="NCBI Taxonomy" id="1048955"/>
    <lineage>
        <taxon>Eukaryota</taxon>
        <taxon>Fungi</taxon>
        <taxon>Dikarya</taxon>
        <taxon>Ascomycota</taxon>
        <taxon>Pezizomycotina</taxon>
        <taxon>Dothideomycetes</taxon>
        <taxon>Pleosporomycetidae</taxon>
        <taxon>Venturiales</taxon>
        <taxon>Cylindrosympodiaceae</taxon>
        <taxon>Tothia</taxon>
    </lineage>
</organism>
<feature type="region of interest" description="Disordered" evidence="1">
    <location>
        <begin position="251"/>
        <end position="285"/>
    </location>
</feature>
<evidence type="ECO:0000259" key="2">
    <source>
        <dbReference type="Pfam" id="PF22893"/>
    </source>
</evidence>
<feature type="region of interest" description="Disordered" evidence="1">
    <location>
        <begin position="322"/>
        <end position="359"/>
    </location>
</feature>
<comment type="caution">
    <text evidence="3">The sequence shown here is derived from an EMBL/GenBank/DDBJ whole genome shotgun (WGS) entry which is preliminary data.</text>
</comment>
<evidence type="ECO:0000313" key="3">
    <source>
        <dbReference type="EMBL" id="KAF2430147.1"/>
    </source>
</evidence>
<dbReference type="PANTHER" id="PTHR38886">
    <property type="entry name" value="SESA DOMAIN-CONTAINING PROTEIN"/>
    <property type="match status" value="1"/>
</dbReference>
<keyword evidence="4" id="KW-1185">Reference proteome</keyword>
<proteinExistence type="predicted"/>